<evidence type="ECO:0000256" key="5">
    <source>
        <dbReference type="ARBA" id="ARBA00022898"/>
    </source>
</evidence>
<keyword evidence="3 7" id="KW-0032">Aminotransferase</keyword>
<protein>
    <submittedName>
        <fullName evidence="7">Aspartate aminotransferase</fullName>
    </submittedName>
</protein>
<dbReference type="GO" id="GO:0030170">
    <property type="term" value="F:pyridoxal phosphate binding"/>
    <property type="evidence" value="ECO:0007669"/>
    <property type="project" value="InterPro"/>
</dbReference>
<proteinExistence type="inferred from homology"/>
<dbReference type="InterPro" id="IPR015421">
    <property type="entry name" value="PyrdxlP-dep_Trfase_major"/>
</dbReference>
<dbReference type="GO" id="GO:0006520">
    <property type="term" value="P:amino acid metabolic process"/>
    <property type="evidence" value="ECO:0007669"/>
    <property type="project" value="InterPro"/>
</dbReference>
<dbReference type="CDD" id="cd00609">
    <property type="entry name" value="AAT_like"/>
    <property type="match status" value="1"/>
</dbReference>
<evidence type="ECO:0000256" key="2">
    <source>
        <dbReference type="ARBA" id="ARBA00007441"/>
    </source>
</evidence>
<dbReference type="PROSITE" id="PS00105">
    <property type="entry name" value="AA_TRANSFER_CLASS_1"/>
    <property type="match status" value="1"/>
</dbReference>
<accession>T1A8J0</accession>
<reference evidence="7" key="2">
    <citation type="journal article" date="2014" name="ISME J.">
        <title>Microbial stratification in low pH oxic and suboxic macroscopic growths along an acid mine drainage.</title>
        <authorList>
            <person name="Mendez-Garcia C."/>
            <person name="Mesa V."/>
            <person name="Sprenger R.R."/>
            <person name="Richter M."/>
            <person name="Diez M.S."/>
            <person name="Solano J."/>
            <person name="Bargiela R."/>
            <person name="Golyshina O.V."/>
            <person name="Manteca A."/>
            <person name="Ramos J.L."/>
            <person name="Gallego J.R."/>
            <person name="Llorente I."/>
            <person name="Martins Dos Santos V.A."/>
            <person name="Jensen O.N."/>
            <person name="Pelaez A.I."/>
            <person name="Sanchez J."/>
            <person name="Ferrer M."/>
        </authorList>
    </citation>
    <scope>NUCLEOTIDE SEQUENCE</scope>
</reference>
<dbReference type="InterPro" id="IPR004839">
    <property type="entry name" value="Aminotransferase_I/II_large"/>
</dbReference>
<dbReference type="SUPFAM" id="SSF53383">
    <property type="entry name" value="PLP-dependent transferases"/>
    <property type="match status" value="1"/>
</dbReference>
<dbReference type="PANTHER" id="PTHR46383:SF1">
    <property type="entry name" value="ASPARTATE AMINOTRANSFERASE"/>
    <property type="match status" value="1"/>
</dbReference>
<sequence length="305" mass="32589">PENVLVTSGTKQAVAHAFTLLLDPGDEVLIPAPYWVTFPEAVALAGGVPVIVPSSEATGFRVSVDDLERRVTPRTKALLFVSPSNPTGAVYRREQMEPIGRWAVDHGLWVVSDEIYDHFTYDGATFNSMPSVVPELVPRSLCLNGVAKAYAMTGWRVGWMVGEPEVVAAAINLQSHVCGNISNVSQFAAVAVLESGLGSVEVMREAFAKRRAAILGHLAMIPGFECPPPDGAFYVFPSVSGALGRVIAGHRVDTSAELAAVLLEESNVAVVPGEAFGAPGHVRLSYALADEELEEGMDRLRRLLS</sequence>
<name>T1A8J0_9ZZZZ</name>
<dbReference type="EMBL" id="AUZY01006813">
    <property type="protein sequence ID" value="EQD53138.1"/>
    <property type="molecule type" value="Genomic_DNA"/>
</dbReference>
<keyword evidence="5" id="KW-0663">Pyridoxal phosphate</keyword>
<dbReference type="Gene3D" id="3.40.640.10">
    <property type="entry name" value="Type I PLP-dependent aspartate aminotransferase-like (Major domain)"/>
    <property type="match status" value="1"/>
</dbReference>
<gene>
    <name evidence="7" type="ORF">B1B_10412</name>
</gene>
<keyword evidence="4 7" id="KW-0808">Transferase</keyword>
<dbReference type="InterPro" id="IPR015422">
    <property type="entry name" value="PyrdxlP-dep_Trfase_small"/>
</dbReference>
<dbReference type="InterPro" id="IPR004838">
    <property type="entry name" value="NHTrfase_class1_PyrdxlP-BS"/>
</dbReference>
<dbReference type="GO" id="GO:0008483">
    <property type="term" value="F:transaminase activity"/>
    <property type="evidence" value="ECO:0007669"/>
    <property type="project" value="UniProtKB-KW"/>
</dbReference>
<dbReference type="InterPro" id="IPR015424">
    <property type="entry name" value="PyrdxlP-dep_Trfase"/>
</dbReference>
<feature type="non-terminal residue" evidence="7">
    <location>
        <position position="1"/>
    </location>
</feature>
<dbReference type="Pfam" id="PF00155">
    <property type="entry name" value="Aminotran_1_2"/>
    <property type="match status" value="1"/>
</dbReference>
<dbReference type="Gene3D" id="3.90.1150.10">
    <property type="entry name" value="Aspartate Aminotransferase, domain 1"/>
    <property type="match status" value="1"/>
</dbReference>
<dbReference type="PANTHER" id="PTHR46383">
    <property type="entry name" value="ASPARTATE AMINOTRANSFERASE"/>
    <property type="match status" value="1"/>
</dbReference>
<evidence type="ECO:0000259" key="6">
    <source>
        <dbReference type="Pfam" id="PF00155"/>
    </source>
</evidence>
<comment type="similarity">
    <text evidence="2">Belongs to the class-I pyridoxal-phosphate-dependent aminotransferase family.</text>
</comment>
<organism evidence="7">
    <name type="scientific">mine drainage metagenome</name>
    <dbReference type="NCBI Taxonomy" id="410659"/>
    <lineage>
        <taxon>unclassified sequences</taxon>
        <taxon>metagenomes</taxon>
        <taxon>ecological metagenomes</taxon>
    </lineage>
</organism>
<dbReference type="InterPro" id="IPR050596">
    <property type="entry name" value="AspAT/PAT-like"/>
</dbReference>
<feature type="domain" description="Aminotransferase class I/classII large" evidence="6">
    <location>
        <begin position="2"/>
        <end position="300"/>
    </location>
</feature>
<evidence type="ECO:0000256" key="4">
    <source>
        <dbReference type="ARBA" id="ARBA00022679"/>
    </source>
</evidence>
<comment type="cofactor">
    <cofactor evidence="1">
        <name>pyridoxal 5'-phosphate</name>
        <dbReference type="ChEBI" id="CHEBI:597326"/>
    </cofactor>
</comment>
<comment type="caution">
    <text evidence="7">The sequence shown here is derived from an EMBL/GenBank/DDBJ whole genome shotgun (WGS) entry which is preliminary data.</text>
</comment>
<dbReference type="AlphaFoldDB" id="T1A8J0"/>
<evidence type="ECO:0000256" key="1">
    <source>
        <dbReference type="ARBA" id="ARBA00001933"/>
    </source>
</evidence>
<evidence type="ECO:0000313" key="7">
    <source>
        <dbReference type="EMBL" id="EQD53138.1"/>
    </source>
</evidence>
<evidence type="ECO:0000256" key="3">
    <source>
        <dbReference type="ARBA" id="ARBA00022576"/>
    </source>
</evidence>
<reference evidence="7" key="1">
    <citation type="submission" date="2013-08" db="EMBL/GenBank/DDBJ databases">
        <authorList>
            <person name="Mendez C."/>
            <person name="Richter M."/>
            <person name="Ferrer M."/>
            <person name="Sanchez J."/>
        </authorList>
    </citation>
    <scope>NUCLEOTIDE SEQUENCE</scope>
</reference>